<evidence type="ECO:0000313" key="8">
    <source>
        <dbReference type="EMBL" id="ARX88773.1"/>
    </source>
</evidence>
<dbReference type="InterPro" id="IPR002213">
    <property type="entry name" value="UDP_glucos_trans"/>
</dbReference>
<evidence type="ECO:0000259" key="6">
    <source>
        <dbReference type="Pfam" id="PF06722"/>
    </source>
</evidence>
<keyword evidence="4" id="KW-0045">Antibiotic biosynthesis</keyword>
<feature type="domain" description="Erythromycin biosynthesis protein CIII-like N-terminal" evidence="7">
    <location>
        <begin position="25"/>
        <end position="258"/>
    </location>
</feature>
<evidence type="ECO:0000256" key="4">
    <source>
        <dbReference type="ARBA" id="ARBA00023194"/>
    </source>
</evidence>
<keyword evidence="3" id="KW-0808">Transferase</keyword>
<keyword evidence="5" id="KW-0732">Signal</keyword>
<reference evidence="8 9" key="1">
    <citation type="submission" date="2017-05" db="EMBL/GenBank/DDBJ databases">
        <title>Streptomyces alboflavus Genome sequencing and assembly.</title>
        <authorList>
            <person name="Wang Y."/>
            <person name="Du B."/>
            <person name="Ding Y."/>
            <person name="Liu H."/>
            <person name="Hou Q."/>
            <person name="Liu K."/>
            <person name="Wang C."/>
            <person name="Yao L."/>
        </authorList>
    </citation>
    <scope>NUCLEOTIDE SEQUENCE [LARGE SCALE GENOMIC DNA]</scope>
    <source>
        <strain evidence="8 9">MDJK44</strain>
    </source>
</reference>
<feature type="chain" id="PRO_5012057268" evidence="5">
    <location>
        <begin position="26"/>
        <end position="426"/>
    </location>
</feature>
<dbReference type="InterPro" id="IPR050426">
    <property type="entry name" value="Glycosyltransferase_28"/>
</dbReference>
<comment type="similarity">
    <text evidence="1">Belongs to the glycosyltransferase 28 family.</text>
</comment>
<dbReference type="NCBIfam" id="TIGR04516">
    <property type="entry name" value="glycosyl_450act"/>
    <property type="match status" value="1"/>
</dbReference>
<evidence type="ECO:0000259" key="7">
    <source>
        <dbReference type="Pfam" id="PF21036"/>
    </source>
</evidence>
<dbReference type="GO" id="GO:0016758">
    <property type="term" value="F:hexosyltransferase activity"/>
    <property type="evidence" value="ECO:0007669"/>
    <property type="project" value="UniProtKB-ARBA"/>
</dbReference>
<keyword evidence="9" id="KW-1185">Reference proteome</keyword>
<feature type="domain" description="Erythromycin biosynthesis protein CIII-like C-terminal" evidence="6">
    <location>
        <begin position="274"/>
        <end position="418"/>
    </location>
</feature>
<dbReference type="KEGG" id="salf:SMD44_08260"/>
<dbReference type="Proteomes" id="UP000195880">
    <property type="component" value="Chromosome"/>
</dbReference>
<dbReference type="PANTHER" id="PTHR48050">
    <property type="entry name" value="STEROL 3-BETA-GLUCOSYLTRANSFERASE"/>
    <property type="match status" value="1"/>
</dbReference>
<dbReference type="EMBL" id="CP021748">
    <property type="protein sequence ID" value="ARX88773.1"/>
    <property type="molecule type" value="Genomic_DNA"/>
</dbReference>
<accession>A0A1Z1WQQ6</accession>
<organism evidence="8 9">
    <name type="scientific">Streptomyces alboflavus</name>
    <dbReference type="NCBI Taxonomy" id="67267"/>
    <lineage>
        <taxon>Bacteria</taxon>
        <taxon>Bacillati</taxon>
        <taxon>Actinomycetota</taxon>
        <taxon>Actinomycetes</taxon>
        <taxon>Kitasatosporales</taxon>
        <taxon>Streptomycetaceae</taxon>
        <taxon>Streptomyces</taxon>
    </lineage>
</organism>
<dbReference type="STRING" id="67267.GCA_000716675_00317"/>
<evidence type="ECO:0000256" key="5">
    <source>
        <dbReference type="SAM" id="SignalP"/>
    </source>
</evidence>
<dbReference type="RefSeq" id="WP_203348161.1">
    <property type="nucleotide sequence ID" value="NZ_CP021748.1"/>
</dbReference>
<proteinExistence type="inferred from homology"/>
<evidence type="ECO:0000256" key="1">
    <source>
        <dbReference type="ARBA" id="ARBA00006962"/>
    </source>
</evidence>
<dbReference type="InterPro" id="IPR030953">
    <property type="entry name" value="Glycosyl_450act"/>
</dbReference>
<dbReference type="CDD" id="cd03784">
    <property type="entry name" value="GT1_Gtf-like"/>
    <property type="match status" value="1"/>
</dbReference>
<dbReference type="AlphaFoldDB" id="A0A1Z1WQQ6"/>
<dbReference type="InterPro" id="IPR010610">
    <property type="entry name" value="EryCIII-like_C"/>
</dbReference>
<protein>
    <submittedName>
        <fullName evidence="8">Uncharacterized protein</fullName>
    </submittedName>
</protein>
<dbReference type="Gene3D" id="3.40.50.2000">
    <property type="entry name" value="Glycogen Phosphorylase B"/>
    <property type="match status" value="2"/>
</dbReference>
<dbReference type="Pfam" id="PF21036">
    <property type="entry name" value="EryCIII-like_N"/>
    <property type="match status" value="1"/>
</dbReference>
<name>A0A1Z1WQQ6_9ACTN</name>
<evidence type="ECO:0000256" key="3">
    <source>
        <dbReference type="ARBA" id="ARBA00022679"/>
    </source>
</evidence>
<feature type="signal peptide" evidence="5">
    <location>
        <begin position="1"/>
        <end position="25"/>
    </location>
</feature>
<gene>
    <name evidence="8" type="ORF">SMD44_08260</name>
</gene>
<dbReference type="SUPFAM" id="SSF53756">
    <property type="entry name" value="UDP-Glycosyltransferase/glycogen phosphorylase"/>
    <property type="match status" value="1"/>
</dbReference>
<dbReference type="PANTHER" id="PTHR48050:SF13">
    <property type="entry name" value="STEROL 3-BETA-GLUCOSYLTRANSFERASE UGT80A2"/>
    <property type="match status" value="1"/>
</dbReference>
<dbReference type="eggNOG" id="COG1819">
    <property type="taxonomic scope" value="Bacteria"/>
</dbReference>
<keyword evidence="2" id="KW-0328">Glycosyltransferase</keyword>
<sequence length="426" mass="46142">MSMRILFTAYAVRTHFFSMVSLAHALDTAGHEVRVASQPELVPEITRAGLTAVPVGRDHQLWRVLKARHGDERWSALPPFDVADVPGELLSLGYLRAGYGDVVPWWFRLVNEPLVDELVGLCRWWEPELVVWEPGTFAGGVAARVCGAAHGRLTWGVDFFGRVREQFVRLAGEAGEPVGGAGDPLGAWLSDLGGRYGVAYDEELTTGQFTVDQLPEAFRLETGIEYLPMRFGVYNGVSVVPRWLWEVPVRPRVGFTLGLSAVERLAGYAVSVVEILKALAALDVEVVAAVPGAAEIREELGAVGDRVRVEEFVPLAALAPTCAVMVHHGGFGTIGTTSLHAVPQLAVAEEIDAPILARGLAAYGAGVDLPVAEATGERVAHEVRRLLTESSFTEGARRLRADMRAMPSAADVVPELVRIAERHRGR</sequence>
<dbReference type="InterPro" id="IPR048284">
    <property type="entry name" value="EryCIII-like_N"/>
</dbReference>
<dbReference type="GO" id="GO:0008194">
    <property type="term" value="F:UDP-glycosyltransferase activity"/>
    <property type="evidence" value="ECO:0007669"/>
    <property type="project" value="InterPro"/>
</dbReference>
<evidence type="ECO:0000256" key="2">
    <source>
        <dbReference type="ARBA" id="ARBA00022676"/>
    </source>
</evidence>
<dbReference type="Pfam" id="PF06722">
    <property type="entry name" value="EryCIII-like_C"/>
    <property type="match status" value="1"/>
</dbReference>
<dbReference type="GO" id="GO:0017000">
    <property type="term" value="P:antibiotic biosynthetic process"/>
    <property type="evidence" value="ECO:0007669"/>
    <property type="project" value="UniProtKB-KW"/>
</dbReference>
<evidence type="ECO:0000313" key="9">
    <source>
        <dbReference type="Proteomes" id="UP000195880"/>
    </source>
</evidence>